<feature type="transmembrane region" description="Helical" evidence="6">
    <location>
        <begin position="186"/>
        <end position="205"/>
    </location>
</feature>
<evidence type="ECO:0000256" key="6">
    <source>
        <dbReference type="SAM" id="Phobius"/>
    </source>
</evidence>
<protein>
    <submittedName>
        <fullName evidence="8">Peptide chain release factor 1</fullName>
    </submittedName>
</protein>
<feature type="transmembrane region" description="Helical" evidence="6">
    <location>
        <begin position="217"/>
        <end position="237"/>
    </location>
</feature>
<evidence type="ECO:0000256" key="3">
    <source>
        <dbReference type="ARBA" id="ARBA00022481"/>
    </source>
</evidence>
<dbReference type="EMBL" id="PXOA01000013">
    <property type="protein sequence ID" value="RFU81987.1"/>
    <property type="molecule type" value="Genomic_DNA"/>
</dbReference>
<dbReference type="PROSITE" id="PS00745">
    <property type="entry name" value="RF_PROK_I"/>
    <property type="match status" value="1"/>
</dbReference>
<dbReference type="SMART" id="SM00937">
    <property type="entry name" value="PCRF"/>
    <property type="match status" value="1"/>
</dbReference>
<feature type="transmembrane region" description="Helical" evidence="6">
    <location>
        <begin position="258"/>
        <end position="281"/>
    </location>
</feature>
<dbReference type="Gene3D" id="3.30.70.1660">
    <property type="match status" value="1"/>
</dbReference>
<reference evidence="8 9" key="1">
    <citation type="journal article" date="2018" name="PLoS Pathog.">
        <title>Evolution of structural diversity of trichothecenes, a family of toxins produced by plant pathogenic and entomopathogenic fungi.</title>
        <authorList>
            <person name="Proctor R.H."/>
            <person name="McCormick S.P."/>
            <person name="Kim H.S."/>
            <person name="Cardoza R.E."/>
            <person name="Stanley A.M."/>
            <person name="Lindo L."/>
            <person name="Kelly A."/>
            <person name="Brown D.W."/>
            <person name="Lee T."/>
            <person name="Vaughan M.M."/>
            <person name="Alexander N.J."/>
            <person name="Busman M."/>
            <person name="Gutierrez S."/>
        </authorList>
    </citation>
    <scope>NUCLEOTIDE SEQUENCE [LARGE SCALE GENOMIC DNA]</scope>
    <source>
        <strain evidence="8 9">IBT 40837</strain>
    </source>
</reference>
<feature type="transmembrane region" description="Helical" evidence="6">
    <location>
        <begin position="154"/>
        <end position="174"/>
    </location>
</feature>
<keyword evidence="4" id="KW-0648">Protein biosynthesis</keyword>
<dbReference type="GO" id="GO:0032543">
    <property type="term" value="P:mitochondrial translation"/>
    <property type="evidence" value="ECO:0007669"/>
    <property type="project" value="UniProtKB-ARBA"/>
</dbReference>
<feature type="transmembrane region" description="Helical" evidence="6">
    <location>
        <begin position="60"/>
        <end position="79"/>
    </location>
</feature>
<keyword evidence="6" id="KW-0472">Membrane</keyword>
<keyword evidence="9" id="KW-1185">Reference proteome</keyword>
<gene>
    <name evidence="8" type="ORF">TARUN_217</name>
</gene>
<keyword evidence="3" id="KW-0488">Methylation</keyword>
<dbReference type="Gene3D" id="1.20.1250.20">
    <property type="entry name" value="MFS general substrate transporter like domains"/>
    <property type="match status" value="2"/>
</dbReference>
<dbReference type="PANTHER" id="PTHR43804:SF7">
    <property type="entry name" value="LD18447P"/>
    <property type="match status" value="1"/>
</dbReference>
<feature type="transmembrane region" description="Helical" evidence="6">
    <location>
        <begin position="383"/>
        <end position="401"/>
    </location>
</feature>
<dbReference type="InterPro" id="IPR020846">
    <property type="entry name" value="MFS_dom"/>
</dbReference>
<keyword evidence="6" id="KW-1133">Transmembrane helix</keyword>
<feature type="compositionally biased region" description="Polar residues" evidence="5">
    <location>
        <begin position="11"/>
        <end position="20"/>
    </location>
</feature>
<evidence type="ECO:0000313" key="8">
    <source>
        <dbReference type="EMBL" id="RFU81987.1"/>
    </source>
</evidence>
<dbReference type="PANTHER" id="PTHR43804">
    <property type="entry name" value="LD18447P"/>
    <property type="match status" value="1"/>
</dbReference>
<keyword evidence="6" id="KW-0812">Transmembrane</keyword>
<comment type="caution">
    <text evidence="8">The sequence shown here is derived from an EMBL/GenBank/DDBJ whole genome shotgun (WGS) entry which is preliminary data.</text>
</comment>
<dbReference type="STRING" id="490622.A0A395P1U2"/>
<feature type="transmembrane region" description="Helical" evidence="6">
    <location>
        <begin position="129"/>
        <end position="148"/>
    </location>
</feature>
<organism evidence="8 9">
    <name type="scientific">Trichoderma arundinaceum</name>
    <dbReference type="NCBI Taxonomy" id="490622"/>
    <lineage>
        <taxon>Eukaryota</taxon>
        <taxon>Fungi</taxon>
        <taxon>Dikarya</taxon>
        <taxon>Ascomycota</taxon>
        <taxon>Pezizomycotina</taxon>
        <taxon>Sordariomycetes</taxon>
        <taxon>Hypocreomycetidae</taxon>
        <taxon>Hypocreales</taxon>
        <taxon>Hypocreaceae</taxon>
        <taxon>Trichoderma</taxon>
    </lineage>
</organism>
<dbReference type="FunFam" id="3.30.160.20:FF:000070">
    <property type="entry name" value="Related to MRF1-peptide chain release factor, mitochondrial"/>
    <property type="match status" value="1"/>
</dbReference>
<dbReference type="Pfam" id="PF03462">
    <property type="entry name" value="PCRF"/>
    <property type="match status" value="1"/>
</dbReference>
<evidence type="ECO:0000259" key="7">
    <source>
        <dbReference type="PROSITE" id="PS50850"/>
    </source>
</evidence>
<dbReference type="GO" id="GO:0016020">
    <property type="term" value="C:membrane"/>
    <property type="evidence" value="ECO:0007669"/>
    <property type="project" value="UniProtKB-SubCell"/>
</dbReference>
<sequence length="914" mass="99320">MALTQPEMTDLGSTEVSSTDGEVRIEPKTGLNAQEMPSLEAPATTAAPSLEPPPDGGLRAWLQIVAGHLVVFNTWGYIISFGIFQPHYVQTLNLEPSSVSWIGSIQTCLVFLVGTFSGRAFDAGYYRTVLVAGFLMQLVGIFTTSVATTYWQLFLAQGLCQGLGCGLVFAPTIANMSTYFTTKKTLALSAAACGGGTGGVIFPLIAQQLIPKVGFGWAVRVMGLVVLVTSVMVVLLVRTRLPPRKAGPLVDWAAFKEMTYVLFAISMFITLWATYFAYYYARAYSLDRLDGSQSISFNMLMIINAIGVPGRLVPAYLADRYFGAVNMFIPTILAAAVCIFAWAGVSSITGDYVWVVFFGFFGAGIQGMFPATTAGLTKDLSKAGVRIGMIFTIISVAALTGPPLAGKLVAVAHGSYIGAQMWGGVCLIVGAIFLTGARWASKREDAKTRIKHHSLATIGNCSILQTCQQRHGSAAAVSELCDDPTSCRLSDSLLMVCHNPVRAVCALASEPLADSCCAQDASTSLAPSLLRRAQSLSVEHDDLQKSLNSSFDASKAKRAGELGRVASALRAWEKAQSSISELTSMAEDPDQDPDLASIARDELEGERAKLDLLERKLKESLTPRHAFADFPCMIEFRPGPGGLEGRYFTDTLFKMYKALCVRRGYRANVLKYEMAEAAGDQSSSSGEQPVQEAILEIQDQGAYDIFRGEAGMHRVQRIPSTESKGRVHTSAVALWVLPSFPEGGSGGDNVDVDDPESDFYVNPTEVKIETMRARGAGGQHVNKTESAIRMTHMPTGTVVSMQDHRSQQRNREDAWKMLRSRIASQRAEQREEEAAKLRSSVLSQAQITRGDKIRTYNYNQDRCTDHRAGLDVHNLPNVLEGGETLDKVMEAAREWLVGKEVELLVMEEEAKAKK</sequence>
<dbReference type="Pfam" id="PF07690">
    <property type="entry name" value="MFS_1"/>
    <property type="match status" value="1"/>
</dbReference>
<evidence type="ECO:0000256" key="2">
    <source>
        <dbReference type="ARBA" id="ARBA00010835"/>
    </source>
</evidence>
<dbReference type="GO" id="GO:0005739">
    <property type="term" value="C:mitochondrion"/>
    <property type="evidence" value="ECO:0007669"/>
    <property type="project" value="UniProtKB-ARBA"/>
</dbReference>
<comment type="subcellular location">
    <subcellularLocation>
        <location evidence="1">Membrane</location>
        <topology evidence="1">Multi-pass membrane protein</topology>
    </subcellularLocation>
</comment>
<dbReference type="GO" id="GO:0003747">
    <property type="term" value="F:translation release factor activity"/>
    <property type="evidence" value="ECO:0007669"/>
    <property type="project" value="InterPro"/>
</dbReference>
<dbReference type="Proteomes" id="UP000266272">
    <property type="component" value="Unassembled WGS sequence"/>
</dbReference>
<feature type="transmembrane region" description="Helical" evidence="6">
    <location>
        <begin position="352"/>
        <end position="371"/>
    </location>
</feature>
<name>A0A395P1U2_TRIAR</name>
<evidence type="ECO:0000256" key="1">
    <source>
        <dbReference type="ARBA" id="ARBA00004141"/>
    </source>
</evidence>
<accession>A0A395P1U2</accession>
<dbReference type="SUPFAM" id="SSF75620">
    <property type="entry name" value="Release factor"/>
    <property type="match status" value="1"/>
</dbReference>
<dbReference type="OrthoDB" id="2019491at2759"/>
<dbReference type="Gene3D" id="6.10.140.1950">
    <property type="match status" value="1"/>
</dbReference>
<feature type="transmembrane region" description="Helical" evidence="6">
    <location>
        <begin position="293"/>
        <end position="313"/>
    </location>
</feature>
<feature type="domain" description="Major facilitator superfamily (MFS) profile" evidence="7">
    <location>
        <begin position="60"/>
        <end position="442"/>
    </location>
</feature>
<feature type="region of interest" description="Disordered" evidence="5">
    <location>
        <begin position="1"/>
        <end position="51"/>
    </location>
</feature>
<feature type="transmembrane region" description="Helical" evidence="6">
    <location>
        <begin position="99"/>
        <end position="117"/>
    </location>
</feature>
<evidence type="ECO:0000256" key="4">
    <source>
        <dbReference type="ARBA" id="ARBA00022917"/>
    </source>
</evidence>
<dbReference type="InterPro" id="IPR011701">
    <property type="entry name" value="MFS"/>
</dbReference>
<dbReference type="Pfam" id="PF00472">
    <property type="entry name" value="RF-1"/>
    <property type="match status" value="1"/>
</dbReference>
<comment type="similarity">
    <text evidence="2">Belongs to the prokaryotic/mitochondrial release factor family.</text>
</comment>
<dbReference type="InterPro" id="IPR036259">
    <property type="entry name" value="MFS_trans_sf"/>
</dbReference>
<dbReference type="InterPro" id="IPR000352">
    <property type="entry name" value="Pep_chain_release_fac_I"/>
</dbReference>
<proteinExistence type="inferred from homology"/>
<dbReference type="SUPFAM" id="SSF103473">
    <property type="entry name" value="MFS general substrate transporter"/>
    <property type="match status" value="1"/>
</dbReference>
<dbReference type="InterPro" id="IPR050057">
    <property type="entry name" value="Prokaryotic/Mito_RF"/>
</dbReference>
<dbReference type="InterPro" id="IPR005139">
    <property type="entry name" value="PCRF"/>
</dbReference>
<dbReference type="AlphaFoldDB" id="A0A395P1U2"/>
<dbReference type="InterPro" id="IPR045853">
    <property type="entry name" value="Pep_chain_release_fac_I_sf"/>
</dbReference>
<dbReference type="Gene3D" id="3.30.160.20">
    <property type="match status" value="1"/>
</dbReference>
<dbReference type="GO" id="GO:0022857">
    <property type="term" value="F:transmembrane transporter activity"/>
    <property type="evidence" value="ECO:0007669"/>
    <property type="project" value="InterPro"/>
</dbReference>
<evidence type="ECO:0000256" key="5">
    <source>
        <dbReference type="SAM" id="MobiDB-lite"/>
    </source>
</evidence>
<dbReference type="PROSITE" id="PS50850">
    <property type="entry name" value="MFS"/>
    <property type="match status" value="1"/>
</dbReference>
<feature type="transmembrane region" description="Helical" evidence="6">
    <location>
        <begin position="421"/>
        <end position="441"/>
    </location>
</feature>
<feature type="transmembrane region" description="Helical" evidence="6">
    <location>
        <begin position="325"/>
        <end position="346"/>
    </location>
</feature>
<evidence type="ECO:0000313" key="9">
    <source>
        <dbReference type="Proteomes" id="UP000266272"/>
    </source>
</evidence>